<name>A0ABY8IZX8_9BACI</name>
<dbReference type="SUPFAM" id="SSF52540">
    <property type="entry name" value="P-loop containing nucleoside triphosphate hydrolases"/>
    <property type="match status" value="1"/>
</dbReference>
<keyword evidence="1" id="KW-0418">Kinase</keyword>
<dbReference type="GO" id="GO:0016779">
    <property type="term" value="F:nucleotidyltransferase activity"/>
    <property type="evidence" value="ECO:0007669"/>
    <property type="project" value="UniProtKB-KW"/>
</dbReference>
<keyword evidence="2" id="KW-1185">Reference proteome</keyword>
<gene>
    <name evidence="1" type="ORF">P9989_20735</name>
</gene>
<protein>
    <submittedName>
        <fullName evidence="1">Bifunctional adenosylcobinamide kinase/adenosylcobinamide-phosphate guanylyltransferase</fullName>
    </submittedName>
</protein>
<evidence type="ECO:0000313" key="1">
    <source>
        <dbReference type="EMBL" id="WFT74738.1"/>
    </source>
</evidence>
<proteinExistence type="predicted"/>
<keyword evidence="1" id="KW-0548">Nucleotidyltransferase</keyword>
<organism evidence="1 2">
    <name type="scientific">Halobacillus naozhouensis</name>
    <dbReference type="NCBI Taxonomy" id="554880"/>
    <lineage>
        <taxon>Bacteria</taxon>
        <taxon>Bacillati</taxon>
        <taxon>Bacillota</taxon>
        <taxon>Bacilli</taxon>
        <taxon>Bacillales</taxon>
        <taxon>Bacillaceae</taxon>
        <taxon>Halobacillus</taxon>
    </lineage>
</organism>
<dbReference type="Gene3D" id="3.40.50.300">
    <property type="entry name" value="P-loop containing nucleotide triphosphate hydrolases"/>
    <property type="match status" value="1"/>
</dbReference>
<dbReference type="Proteomes" id="UP001221597">
    <property type="component" value="Chromosome"/>
</dbReference>
<dbReference type="GO" id="GO:0016301">
    <property type="term" value="F:kinase activity"/>
    <property type="evidence" value="ECO:0007669"/>
    <property type="project" value="UniProtKB-KW"/>
</dbReference>
<dbReference type="InterPro" id="IPR003203">
    <property type="entry name" value="CobU/CobP"/>
</dbReference>
<dbReference type="EMBL" id="CP121671">
    <property type="protein sequence ID" value="WFT74738.1"/>
    <property type="molecule type" value="Genomic_DNA"/>
</dbReference>
<accession>A0ABY8IZX8</accession>
<evidence type="ECO:0000313" key="2">
    <source>
        <dbReference type="Proteomes" id="UP001221597"/>
    </source>
</evidence>
<dbReference type="RefSeq" id="WP_283076734.1">
    <property type="nucleotide sequence ID" value="NZ_CP121671.1"/>
</dbReference>
<reference evidence="1 2" key="1">
    <citation type="submission" date="2023-04" db="EMBL/GenBank/DDBJ databases">
        <title>Genome sequence of Halobacillus naozhouensis KACC 21980.</title>
        <authorList>
            <person name="Kim S."/>
            <person name="Heo J."/>
            <person name="Kwon S.-W."/>
        </authorList>
    </citation>
    <scope>NUCLEOTIDE SEQUENCE [LARGE SCALE GENOMIC DNA]</scope>
    <source>
        <strain evidence="1 2">KCTC 13234</strain>
    </source>
</reference>
<sequence length="134" mass="15943">MDFVTGGVYNGKLDWVLENYDSDYAILKENHRPETVDTPLMIVDKLEDRIYNFLRDQEEGVDKWQEYYHSLIKWEQTSTSRKLVIIGTDITGGIVPIDQQNRLWRDKIGFIYQQLTKDAQRVFRVWFGIPQQLK</sequence>
<dbReference type="Pfam" id="PF02283">
    <property type="entry name" value="CobU"/>
    <property type="match status" value="1"/>
</dbReference>
<dbReference type="InterPro" id="IPR027417">
    <property type="entry name" value="P-loop_NTPase"/>
</dbReference>
<keyword evidence="1" id="KW-0808">Transferase</keyword>